<accession>A0A7U3ZM62</accession>
<reference evidence="2" key="1">
    <citation type="submission" date="2011-06" db="EMBL/GenBank/DDBJ databases">
        <title>The complete genome of chromosome of Runella slithyformis DSM 19594.</title>
        <authorList>
            <consortium name="US DOE Joint Genome Institute (JGI-PGF)"/>
            <person name="Lucas S."/>
            <person name="Han J."/>
            <person name="Lapidus A."/>
            <person name="Bruce D."/>
            <person name="Goodwin L."/>
            <person name="Pitluck S."/>
            <person name="Peters L."/>
            <person name="Kyrpides N."/>
            <person name="Mavromatis K."/>
            <person name="Ivanova N."/>
            <person name="Ovchinnikova G."/>
            <person name="Zhang X."/>
            <person name="Misra M."/>
            <person name="Detter J.C."/>
            <person name="Tapia R."/>
            <person name="Han C."/>
            <person name="Land M."/>
            <person name="Hauser L."/>
            <person name="Markowitz V."/>
            <person name="Cheng J.-F."/>
            <person name="Hugenholtz P."/>
            <person name="Woyke T."/>
            <person name="Wu D."/>
            <person name="Tindall B."/>
            <person name="Faehrich R."/>
            <person name="Brambilla E."/>
            <person name="Klenk H.-P."/>
            <person name="Eisen J.A."/>
        </authorList>
    </citation>
    <scope>NUCLEOTIDE SEQUENCE [LARGE SCALE GENOMIC DNA]</scope>
    <source>
        <strain evidence="2">ATCC 29530 / DSM 19594 / LMG 11500 / NCIMB 11436 / LSU 4</strain>
    </source>
</reference>
<dbReference type="KEGG" id="rsi:Runsl_3410"/>
<sequence>MAGGRGGELTAQSCDAGSGNIVSSRTFGAGPAGALPEGFTNYTYVPDDCPNDGFYTVADFVNGACYTNSWHHVREDHTPGDVKGNMLLINAPYPGEIYRETLRGLCTKATYNYSFWMVNFNIIFPAGTCGFEIPNDPNITLQIELPNGRVIGSFVTGVVSRTTSPVWRSFGLNFSIPAMPEEITDVVVRLIDTGEGGCGNDFALDDLVLKRCTDCESPGVYVPDVFTPNNDGINDVLDIYLSNVAAFEFMVYDRWGSVVFVSKDPSVKWDGQFKGVASPEGVYTWSMTYEFTGSPQRYTKNGRVALLH</sequence>
<evidence type="ECO:0000313" key="1">
    <source>
        <dbReference type="EMBL" id="AEI49776.1"/>
    </source>
</evidence>
<dbReference type="Pfam" id="PF13585">
    <property type="entry name" value="CHU_C"/>
    <property type="match status" value="1"/>
</dbReference>
<protein>
    <recommendedName>
        <fullName evidence="3">T9SS type B sorting domain-containing protein</fullName>
    </recommendedName>
</protein>
<evidence type="ECO:0008006" key="3">
    <source>
        <dbReference type="Google" id="ProtNLM"/>
    </source>
</evidence>
<proteinExistence type="predicted"/>
<reference evidence="1 2" key="2">
    <citation type="journal article" date="2012" name="Stand. Genomic Sci.">
        <title>Complete genome sequence of the aquatic bacterium Runella slithyformis type strain (LSU 4(T)).</title>
        <authorList>
            <person name="Copeland A."/>
            <person name="Zhang X."/>
            <person name="Misra M."/>
            <person name="Lapidus A."/>
            <person name="Nolan M."/>
            <person name="Lucas S."/>
            <person name="Deshpande S."/>
            <person name="Cheng J.F."/>
            <person name="Tapia R."/>
            <person name="Goodwin L.A."/>
            <person name="Pitluck S."/>
            <person name="Liolios K."/>
            <person name="Pagani I."/>
            <person name="Ivanova N."/>
            <person name="Mikhailova N."/>
            <person name="Pati A."/>
            <person name="Chen A."/>
            <person name="Palaniappan K."/>
            <person name="Land M."/>
            <person name="Hauser L."/>
            <person name="Pan C."/>
            <person name="Jeffries C.D."/>
            <person name="Detter J.C."/>
            <person name="Brambilla E.M."/>
            <person name="Rohde M."/>
            <person name="Djao O.D."/>
            <person name="Goker M."/>
            <person name="Sikorski J."/>
            <person name="Tindall B.J."/>
            <person name="Woyke T."/>
            <person name="Bristow J."/>
            <person name="Eisen J.A."/>
            <person name="Markowitz V."/>
            <person name="Hugenholtz P."/>
            <person name="Kyrpides N.C."/>
            <person name="Klenk H.P."/>
            <person name="Mavromatis K."/>
        </authorList>
    </citation>
    <scope>NUCLEOTIDE SEQUENCE [LARGE SCALE GENOMIC DNA]</scope>
    <source>
        <strain evidence="2">ATCC 29530 / DSM 19594 / LMG 11500 / NCIMB 11436 / LSU 4</strain>
    </source>
</reference>
<organism evidence="1 2">
    <name type="scientific">Runella slithyformis (strain ATCC 29530 / DSM 19594 / LMG 11500 / NCIMB 11436 / LSU 4)</name>
    <dbReference type="NCBI Taxonomy" id="761193"/>
    <lineage>
        <taxon>Bacteria</taxon>
        <taxon>Pseudomonadati</taxon>
        <taxon>Bacteroidota</taxon>
        <taxon>Cytophagia</taxon>
        <taxon>Cytophagales</taxon>
        <taxon>Spirosomataceae</taxon>
        <taxon>Runella</taxon>
    </lineage>
</organism>
<dbReference type="Proteomes" id="UP000000493">
    <property type="component" value="Chromosome"/>
</dbReference>
<gene>
    <name evidence="1" type="ordered locus">Runsl_3410</name>
</gene>
<evidence type="ECO:0000313" key="2">
    <source>
        <dbReference type="Proteomes" id="UP000000493"/>
    </source>
</evidence>
<dbReference type="AlphaFoldDB" id="A0A7U3ZM62"/>
<dbReference type="NCBIfam" id="TIGR04131">
    <property type="entry name" value="Bac_Flav_CTERM"/>
    <property type="match status" value="1"/>
</dbReference>
<keyword evidence="2" id="KW-1185">Reference proteome</keyword>
<name>A0A7U3ZM62_RUNSL</name>
<dbReference type="EMBL" id="CP002859">
    <property type="protein sequence ID" value="AEI49776.1"/>
    <property type="molecule type" value="Genomic_DNA"/>
</dbReference>
<dbReference type="InterPro" id="IPR026341">
    <property type="entry name" value="T9SS_type_B"/>
</dbReference>